<dbReference type="GO" id="GO:0030234">
    <property type="term" value="F:enzyme regulator activity"/>
    <property type="evidence" value="ECO:0007669"/>
    <property type="project" value="InterPro"/>
</dbReference>
<dbReference type="Proteomes" id="UP000008922">
    <property type="component" value="Chromosome"/>
</dbReference>
<dbReference type="InterPro" id="IPR011322">
    <property type="entry name" value="N-reg_PII-like_a/b"/>
</dbReference>
<dbReference type="STRING" id="926569.ANT_02670"/>
<dbReference type="InParanoid" id="E8MZW6"/>
<dbReference type="GO" id="GO:0006808">
    <property type="term" value="P:regulation of nitrogen utilization"/>
    <property type="evidence" value="ECO:0007669"/>
    <property type="project" value="InterPro"/>
</dbReference>
<dbReference type="EMBL" id="AP012029">
    <property type="protein sequence ID" value="BAJ62301.1"/>
    <property type="molecule type" value="Genomic_DNA"/>
</dbReference>
<dbReference type="HOGENOM" id="CLU_155828_0_0_0"/>
<sequence>MFFVLYVLHDETKLSAVLDAWDEAGVTGVTVLPSTGMGRIIKHGALREDMPLIPSLQALLKEHEEILNRTLFSIVESREVVQRIVENTEKVVGPLADPNTGILAVLPVLEVYGLRSREDHEKRP</sequence>
<dbReference type="InterPro" id="IPR015867">
    <property type="entry name" value="N-reg_PII/ATP_PRibTrfase_C"/>
</dbReference>
<dbReference type="InterPro" id="IPR002187">
    <property type="entry name" value="N-reg_PII"/>
</dbReference>
<gene>
    <name evidence="1" type="ordered locus">ANT_02670</name>
</gene>
<dbReference type="eggNOG" id="COG0347">
    <property type="taxonomic scope" value="Bacteria"/>
</dbReference>
<protein>
    <recommendedName>
        <fullName evidence="3">Nitrogen regulatory protein P-II</fullName>
    </recommendedName>
</protein>
<dbReference type="Pfam" id="PF00543">
    <property type="entry name" value="P-II"/>
    <property type="match status" value="1"/>
</dbReference>
<accession>E8MZW6</accession>
<evidence type="ECO:0000313" key="1">
    <source>
        <dbReference type="EMBL" id="BAJ62301.1"/>
    </source>
</evidence>
<dbReference type="Gene3D" id="3.30.70.120">
    <property type="match status" value="1"/>
</dbReference>
<keyword evidence="2" id="KW-1185">Reference proteome</keyword>
<organism evidence="1 2">
    <name type="scientific">Anaerolinea thermophila (strain DSM 14523 / JCM 11388 / NBRC 100420 / UNI-1)</name>
    <dbReference type="NCBI Taxonomy" id="926569"/>
    <lineage>
        <taxon>Bacteria</taxon>
        <taxon>Bacillati</taxon>
        <taxon>Chloroflexota</taxon>
        <taxon>Anaerolineae</taxon>
        <taxon>Anaerolineales</taxon>
        <taxon>Anaerolineaceae</taxon>
        <taxon>Anaerolinea</taxon>
    </lineage>
</organism>
<evidence type="ECO:0000313" key="2">
    <source>
        <dbReference type="Proteomes" id="UP000008922"/>
    </source>
</evidence>
<dbReference type="OrthoDB" id="159829at2"/>
<evidence type="ECO:0008006" key="3">
    <source>
        <dbReference type="Google" id="ProtNLM"/>
    </source>
</evidence>
<dbReference type="KEGG" id="atm:ANT_02670"/>
<proteinExistence type="predicted"/>
<reference evidence="1 2" key="1">
    <citation type="submission" date="2010-12" db="EMBL/GenBank/DDBJ databases">
        <title>Whole genome sequence of Anaerolinea thermophila UNI-1.</title>
        <authorList>
            <person name="Narita-Yamada S."/>
            <person name="Kishi E."/>
            <person name="Watanabe Y."/>
            <person name="Takasaki K."/>
            <person name="Ankai A."/>
            <person name="Oguchi A."/>
            <person name="Fukui S."/>
            <person name="Takahashi M."/>
            <person name="Yashiro I."/>
            <person name="Hosoyama A."/>
            <person name="Sekiguchi Y."/>
            <person name="Hanada S."/>
            <person name="Fujita N."/>
        </authorList>
    </citation>
    <scope>NUCLEOTIDE SEQUENCE [LARGE SCALE GENOMIC DNA]</scope>
    <source>
        <strain evidence="2">DSM 14523 / JCM 11388 / NBRC 100420 / UNI-1</strain>
    </source>
</reference>
<dbReference type="RefSeq" id="WP_013558698.1">
    <property type="nucleotide sequence ID" value="NC_014960.1"/>
</dbReference>
<name>E8MZW6_ANATU</name>
<dbReference type="PROSITE" id="PS51343">
    <property type="entry name" value="PII_GLNB_DOM"/>
    <property type="match status" value="1"/>
</dbReference>
<dbReference type="AlphaFoldDB" id="E8MZW6"/>
<dbReference type="SUPFAM" id="SSF54913">
    <property type="entry name" value="GlnB-like"/>
    <property type="match status" value="1"/>
</dbReference>